<dbReference type="PANTHER" id="PTHR22789:SF0">
    <property type="entry name" value="3-OXO-TETRONATE 4-PHOSPHATE DECARBOXYLASE-RELATED"/>
    <property type="match status" value="1"/>
</dbReference>
<dbReference type="GO" id="GO:0005829">
    <property type="term" value="C:cytosol"/>
    <property type="evidence" value="ECO:0007669"/>
    <property type="project" value="TreeGrafter"/>
</dbReference>
<dbReference type="InterPro" id="IPR001303">
    <property type="entry name" value="Aldolase_II/adducin_N"/>
</dbReference>
<dbReference type="SMART" id="SM01007">
    <property type="entry name" value="Aldolase_II"/>
    <property type="match status" value="1"/>
</dbReference>
<organism evidence="4 5">
    <name type="scientific">Rhodovibrio salinarum</name>
    <dbReference type="NCBI Taxonomy" id="1087"/>
    <lineage>
        <taxon>Bacteria</taxon>
        <taxon>Pseudomonadati</taxon>
        <taxon>Pseudomonadota</taxon>
        <taxon>Alphaproteobacteria</taxon>
        <taxon>Rhodospirillales</taxon>
        <taxon>Rhodovibrionaceae</taxon>
        <taxon>Rhodovibrio</taxon>
    </lineage>
</organism>
<evidence type="ECO:0000256" key="2">
    <source>
        <dbReference type="ARBA" id="ARBA00023239"/>
    </source>
</evidence>
<dbReference type="GO" id="GO:0046872">
    <property type="term" value="F:metal ion binding"/>
    <property type="evidence" value="ECO:0007669"/>
    <property type="project" value="UniProtKB-KW"/>
</dbReference>
<dbReference type="GO" id="GO:0019323">
    <property type="term" value="P:pentose catabolic process"/>
    <property type="evidence" value="ECO:0007669"/>
    <property type="project" value="TreeGrafter"/>
</dbReference>
<comment type="caution">
    <text evidence="4">The sequence shown here is derived from an EMBL/GenBank/DDBJ whole genome shotgun (WGS) entry which is preliminary data.</text>
</comment>
<evidence type="ECO:0000259" key="3">
    <source>
        <dbReference type="SMART" id="SM01007"/>
    </source>
</evidence>
<keyword evidence="1" id="KW-0479">Metal-binding</keyword>
<dbReference type="Proteomes" id="UP000778970">
    <property type="component" value="Unassembled WGS sequence"/>
</dbReference>
<evidence type="ECO:0000313" key="5">
    <source>
        <dbReference type="Proteomes" id="UP000778970"/>
    </source>
</evidence>
<gene>
    <name evidence="4" type="ORF">CKO21_00670</name>
</gene>
<dbReference type="EMBL" id="NRRE01000006">
    <property type="protein sequence ID" value="MBK1695758.1"/>
    <property type="molecule type" value="Genomic_DNA"/>
</dbReference>
<dbReference type="GO" id="GO:0016832">
    <property type="term" value="F:aldehyde-lyase activity"/>
    <property type="evidence" value="ECO:0007669"/>
    <property type="project" value="TreeGrafter"/>
</dbReference>
<protein>
    <submittedName>
        <fullName evidence="4">Class II aldolase</fullName>
    </submittedName>
</protein>
<dbReference type="InterPro" id="IPR036409">
    <property type="entry name" value="Aldolase_II/adducin_N_sf"/>
</dbReference>
<name>A0A934UYA4_9PROT</name>
<evidence type="ECO:0000313" key="4">
    <source>
        <dbReference type="EMBL" id="MBK1695758.1"/>
    </source>
</evidence>
<evidence type="ECO:0000256" key="1">
    <source>
        <dbReference type="ARBA" id="ARBA00022723"/>
    </source>
</evidence>
<dbReference type="PANTHER" id="PTHR22789">
    <property type="entry name" value="FUCULOSE PHOSPHATE ALDOLASE"/>
    <property type="match status" value="1"/>
</dbReference>
<dbReference type="InterPro" id="IPR050197">
    <property type="entry name" value="Aldolase_class_II_sugar_metab"/>
</dbReference>
<sequence length="397" mass="41084">MGAHARRHPGPTDQAWAVPERERACPLCRLAGSEGGGVSGRDLSDTAELLRASPAFAALCQVSARLGADPLQVQGPGGNTSLKRDGVMWIKASGTWLADATDSDVMVPVDLDSLIQAVAAGEDSAERPVEHAIAAANRRGLRPSIETAVHAVLSHPVVLHTHCVATIAVALRQDAAEVVAECLGDLGAVFVPYVQPGLDLAHAIQQRIGPETRLIVLGNHGLVAAGADAADAEALLRTASARLDRRPAAGDAPHPDLEVRLAGSDYVAADAPRLHALARDPDCLEVMAAGSYYPDHVVFLGPRVACAGSEETAPTAAARLAETGNAPPPLLIFPGLGAAIRQDASASTRALAACLGEVAARLDPGAPCRALTTDEEAALMGWEAEAYRRKLDAARDG</sequence>
<proteinExistence type="predicted"/>
<reference evidence="4" key="2">
    <citation type="journal article" date="2020" name="Microorganisms">
        <title>Osmotic Adaptation and Compatible Solute Biosynthesis of Phototrophic Bacteria as Revealed from Genome Analyses.</title>
        <authorList>
            <person name="Imhoff J.F."/>
            <person name="Rahn T."/>
            <person name="Kunzel S."/>
            <person name="Keller A."/>
            <person name="Neulinger S.C."/>
        </authorList>
    </citation>
    <scope>NUCLEOTIDE SEQUENCE</scope>
    <source>
        <strain evidence="4">DSM 9154</strain>
    </source>
</reference>
<accession>A0A934UYA4</accession>
<keyword evidence="2" id="KW-0456">Lyase</keyword>
<feature type="domain" description="Class II aldolase/adducin N-terminal" evidence="3">
    <location>
        <begin position="58"/>
        <end position="243"/>
    </location>
</feature>
<dbReference type="Gene3D" id="3.40.225.10">
    <property type="entry name" value="Class II aldolase/adducin N-terminal domain"/>
    <property type="match status" value="1"/>
</dbReference>
<dbReference type="AlphaFoldDB" id="A0A934UYA4"/>
<keyword evidence="5" id="KW-1185">Reference proteome</keyword>
<dbReference type="SUPFAM" id="SSF53639">
    <property type="entry name" value="AraD/HMP-PK domain-like"/>
    <property type="match status" value="1"/>
</dbReference>
<dbReference type="Pfam" id="PF00596">
    <property type="entry name" value="Aldolase_II"/>
    <property type="match status" value="1"/>
</dbReference>
<reference evidence="4" key="1">
    <citation type="submission" date="2017-08" db="EMBL/GenBank/DDBJ databases">
        <authorList>
            <person name="Imhoff J.F."/>
            <person name="Rahn T."/>
            <person name="Kuenzel S."/>
            <person name="Neulinger S.C."/>
        </authorList>
    </citation>
    <scope>NUCLEOTIDE SEQUENCE</scope>
    <source>
        <strain evidence="4">DSM 9154</strain>
    </source>
</reference>